<reference evidence="1" key="1">
    <citation type="submission" date="2020-06" db="EMBL/GenBank/DDBJ databases">
        <title>Draft genome of Bugula neritina, a colonial animal packing powerful symbionts and potential medicines.</title>
        <authorList>
            <person name="Rayko M."/>
        </authorList>
    </citation>
    <scope>NUCLEOTIDE SEQUENCE [LARGE SCALE GENOMIC DNA]</scope>
    <source>
        <strain evidence="1">Kwan_BN1</strain>
    </source>
</reference>
<organism evidence="1 2">
    <name type="scientific">Bugula neritina</name>
    <name type="common">Brown bryozoan</name>
    <name type="synonym">Sertularia neritina</name>
    <dbReference type="NCBI Taxonomy" id="10212"/>
    <lineage>
        <taxon>Eukaryota</taxon>
        <taxon>Metazoa</taxon>
        <taxon>Spiralia</taxon>
        <taxon>Lophotrochozoa</taxon>
        <taxon>Bryozoa</taxon>
        <taxon>Gymnolaemata</taxon>
        <taxon>Cheilostomatida</taxon>
        <taxon>Flustrina</taxon>
        <taxon>Buguloidea</taxon>
        <taxon>Bugulidae</taxon>
        <taxon>Bugula</taxon>
    </lineage>
</organism>
<evidence type="ECO:0000313" key="1">
    <source>
        <dbReference type="EMBL" id="KAF6033167.1"/>
    </source>
</evidence>
<gene>
    <name evidence="1" type="ORF">EB796_008526</name>
</gene>
<dbReference type="Proteomes" id="UP000593567">
    <property type="component" value="Unassembled WGS sequence"/>
</dbReference>
<evidence type="ECO:0000313" key="2">
    <source>
        <dbReference type="Proteomes" id="UP000593567"/>
    </source>
</evidence>
<protein>
    <submittedName>
        <fullName evidence="1">Uncharacterized protein</fullName>
    </submittedName>
</protein>
<proteinExistence type="predicted"/>
<dbReference type="AlphaFoldDB" id="A0A7J7K4N4"/>
<keyword evidence="2" id="KW-1185">Reference proteome</keyword>
<accession>A0A7J7K4N4</accession>
<sequence length="75" mass="8013">MFRISYMMAINLAGLTPISGTRAHGPVIIKPAVTATTNANSCPGKPGDFPLSSNRYALTCPGECWNILSFRLDGQ</sequence>
<name>A0A7J7K4N4_BUGNE</name>
<dbReference type="EMBL" id="VXIV02001449">
    <property type="protein sequence ID" value="KAF6033167.1"/>
    <property type="molecule type" value="Genomic_DNA"/>
</dbReference>
<comment type="caution">
    <text evidence="1">The sequence shown here is derived from an EMBL/GenBank/DDBJ whole genome shotgun (WGS) entry which is preliminary data.</text>
</comment>